<accession>A0A0G0LX73</accession>
<dbReference type="Proteomes" id="UP000034706">
    <property type="component" value="Unassembled WGS sequence"/>
</dbReference>
<dbReference type="EMBL" id="LBVT01000007">
    <property type="protein sequence ID" value="KKQ92600.1"/>
    <property type="molecule type" value="Genomic_DNA"/>
</dbReference>
<evidence type="ECO:0000313" key="2">
    <source>
        <dbReference type="Proteomes" id="UP000034706"/>
    </source>
</evidence>
<evidence type="ECO:0000313" key="1">
    <source>
        <dbReference type="EMBL" id="KKQ92600.1"/>
    </source>
</evidence>
<reference evidence="1 2" key="1">
    <citation type="journal article" date="2015" name="Nature">
        <title>rRNA introns, odd ribosomes, and small enigmatic genomes across a large radiation of phyla.</title>
        <authorList>
            <person name="Brown C.T."/>
            <person name="Hug L.A."/>
            <person name="Thomas B.C."/>
            <person name="Sharon I."/>
            <person name="Castelle C.J."/>
            <person name="Singh A."/>
            <person name="Wilkins M.J."/>
            <person name="Williams K.H."/>
            <person name="Banfield J.F."/>
        </authorList>
    </citation>
    <scope>NUCLEOTIDE SEQUENCE [LARGE SCALE GENOMIC DNA]</scope>
</reference>
<sequence>MTEDSPESSLDEAEKLRELNRQKYARSRQDVENMINRRFRTISE</sequence>
<gene>
    <name evidence="1" type="ORF">UT16_C0007G0011</name>
</gene>
<proteinExistence type="predicted"/>
<dbReference type="AlphaFoldDB" id="A0A0G0LX73"/>
<comment type="caution">
    <text evidence="1">The sequence shown here is derived from an EMBL/GenBank/DDBJ whole genome shotgun (WGS) entry which is preliminary data.</text>
</comment>
<organism evidence="1 2">
    <name type="scientific">Candidatus Azambacteria bacterium GW2011_GWA2_39_10</name>
    <dbReference type="NCBI Taxonomy" id="1618611"/>
    <lineage>
        <taxon>Bacteria</taxon>
        <taxon>Candidatus Azamiibacteriota</taxon>
    </lineage>
</organism>
<name>A0A0G0LX73_9BACT</name>
<protein>
    <submittedName>
        <fullName evidence="1">Uncharacterized protein</fullName>
    </submittedName>
</protein>